<evidence type="ECO:0000256" key="4">
    <source>
        <dbReference type="ARBA" id="ARBA00022496"/>
    </source>
</evidence>
<dbReference type="RefSeq" id="WP_196276609.1">
    <property type="nucleotide sequence ID" value="NZ_JADQDC010000011.1"/>
</dbReference>
<keyword evidence="4" id="KW-0410">Iron transport</keyword>
<keyword evidence="5 11" id="KW-0812">Transmembrane</keyword>
<dbReference type="SUPFAM" id="SSF56935">
    <property type="entry name" value="Porins"/>
    <property type="match status" value="1"/>
</dbReference>
<proteinExistence type="inferred from homology"/>
<evidence type="ECO:0000256" key="2">
    <source>
        <dbReference type="ARBA" id="ARBA00022448"/>
    </source>
</evidence>
<keyword evidence="15" id="KW-1185">Reference proteome</keyword>
<keyword evidence="10 11" id="KW-0998">Cell outer membrane</keyword>
<evidence type="ECO:0000256" key="7">
    <source>
        <dbReference type="ARBA" id="ARBA00023065"/>
    </source>
</evidence>
<feature type="signal peptide" evidence="12">
    <location>
        <begin position="1"/>
        <end position="23"/>
    </location>
</feature>
<evidence type="ECO:0000259" key="13">
    <source>
        <dbReference type="Pfam" id="PF07715"/>
    </source>
</evidence>
<evidence type="ECO:0000256" key="1">
    <source>
        <dbReference type="ARBA" id="ARBA00004571"/>
    </source>
</evidence>
<dbReference type="PROSITE" id="PS52016">
    <property type="entry name" value="TONB_DEPENDENT_REC_3"/>
    <property type="match status" value="1"/>
</dbReference>
<dbReference type="EMBL" id="JADQDC010000011">
    <property type="protein sequence ID" value="MBF9152294.1"/>
    <property type="molecule type" value="Genomic_DNA"/>
</dbReference>
<keyword evidence="9 11" id="KW-0472">Membrane</keyword>
<dbReference type="Gene3D" id="2.40.170.20">
    <property type="entry name" value="TonB-dependent receptor, beta-barrel domain"/>
    <property type="match status" value="1"/>
</dbReference>
<keyword evidence="7" id="KW-0406">Ion transport</keyword>
<keyword evidence="6" id="KW-0408">Iron</keyword>
<dbReference type="PANTHER" id="PTHR32552">
    <property type="entry name" value="FERRICHROME IRON RECEPTOR-RELATED"/>
    <property type="match status" value="1"/>
</dbReference>
<sequence length="770" mass="82697">MKLRVLALAGTALVMVNPGTSFAADAATSAEPQAEATQSAGIADIVVTARRTQERLQDVPVAVTGYDQTQLKALDIKGFGDIGKTVPNLDVQRQFGSANAPQYYLRGVSTGTLKFEADAGIGLYIDGIYLGRPAGTAFSLADIERVEVLRGPQGTLFGRNSTGGAINFITSAPKGEFGVKAEGTVGNYDRYKGQIVVNLPSFGPFSARVSYLHDENTGYVKNLTPGRTFNFAAPFGSITSAKTFGAENTDAVAFALRFQDGSLTADYKFDYTDKVSTQLGQQLLGYDPGYAAGVGNPPFYAASPSIYVPASTVRQKALALDFTSPSHMKIQGHSFTLAYEASDAITLKSITGYRKLDEFVGGNDIDGGAYVVGGLPFTNISSVQDRHQKQFTQEVQVLGKTGNLDWVLGGFYFRETGSDNNPVFIGTLFPTFAPQIVPKLDATTGNTINIFGVPSDYLAGSNAKVRNKSIAGYAHLGYKTDQFELAGGLRYTKDDRFENLLAGGIIPIFAPTIQSNVSFDRWDFDATATYIANQDVRAYARFATGYLSGGVLGGTVFKPETVNSYEVGVKADLLDKTLRINAAGFVTRRKNVQTLSFSAASGTFLFSSPFGNEEGFEVELTAKPSANFTFNASYGYLHQKLAADPVNGPVNSLAPKNTLSVGAQYDSPALNNDGTYASFRIDGFFKDKRLSDPIQNAATLNLTTLPSRFDINARLSLMEIPVGGSKVNASVWVQNLTNNQKLDFARNLTTNVIGVFQVPRTWGVDLGFAF</sequence>
<gene>
    <name evidence="14" type="ORF">I2488_14900</name>
</gene>
<reference evidence="14 15" key="1">
    <citation type="submission" date="2020-11" db="EMBL/GenBank/DDBJ databases">
        <title>The genome sequence of Novosphingobium sp. 1Y9A.</title>
        <authorList>
            <person name="Liu Y."/>
        </authorList>
    </citation>
    <scope>NUCLEOTIDE SEQUENCE [LARGE SCALE GENOMIC DNA]</scope>
    <source>
        <strain evidence="14 15">1Y9A</strain>
    </source>
</reference>
<evidence type="ECO:0000256" key="9">
    <source>
        <dbReference type="ARBA" id="ARBA00023136"/>
    </source>
</evidence>
<evidence type="ECO:0000313" key="15">
    <source>
        <dbReference type="Proteomes" id="UP000600799"/>
    </source>
</evidence>
<evidence type="ECO:0000256" key="8">
    <source>
        <dbReference type="ARBA" id="ARBA00023077"/>
    </source>
</evidence>
<evidence type="ECO:0000256" key="12">
    <source>
        <dbReference type="SAM" id="SignalP"/>
    </source>
</evidence>
<evidence type="ECO:0000256" key="5">
    <source>
        <dbReference type="ARBA" id="ARBA00022692"/>
    </source>
</evidence>
<dbReference type="Pfam" id="PF07715">
    <property type="entry name" value="Plug"/>
    <property type="match status" value="1"/>
</dbReference>
<dbReference type="InterPro" id="IPR036942">
    <property type="entry name" value="Beta-barrel_TonB_sf"/>
</dbReference>
<keyword evidence="3 11" id="KW-1134">Transmembrane beta strand</keyword>
<dbReference type="PANTHER" id="PTHR32552:SF81">
    <property type="entry name" value="TONB-DEPENDENT OUTER MEMBRANE RECEPTOR"/>
    <property type="match status" value="1"/>
</dbReference>
<feature type="domain" description="TonB-dependent receptor plug" evidence="13">
    <location>
        <begin position="56"/>
        <end position="165"/>
    </location>
</feature>
<keyword evidence="8" id="KW-0798">TonB box</keyword>
<dbReference type="InterPro" id="IPR012910">
    <property type="entry name" value="Plug_dom"/>
</dbReference>
<organism evidence="14 15">
    <name type="scientific">Novosphingobium jiangmenense</name>
    <dbReference type="NCBI Taxonomy" id="2791981"/>
    <lineage>
        <taxon>Bacteria</taxon>
        <taxon>Pseudomonadati</taxon>
        <taxon>Pseudomonadota</taxon>
        <taxon>Alphaproteobacteria</taxon>
        <taxon>Sphingomonadales</taxon>
        <taxon>Sphingomonadaceae</taxon>
        <taxon>Novosphingobium</taxon>
    </lineage>
</organism>
<accession>A0ABS0HJ74</accession>
<keyword evidence="2 11" id="KW-0813">Transport</keyword>
<dbReference type="Proteomes" id="UP000600799">
    <property type="component" value="Unassembled WGS sequence"/>
</dbReference>
<name>A0ABS0HJ74_9SPHN</name>
<keyword evidence="14" id="KW-0675">Receptor</keyword>
<evidence type="ECO:0000256" key="3">
    <source>
        <dbReference type="ARBA" id="ARBA00022452"/>
    </source>
</evidence>
<protein>
    <submittedName>
        <fullName evidence="14">TonB-dependent receptor</fullName>
    </submittedName>
</protein>
<comment type="similarity">
    <text evidence="11">Belongs to the TonB-dependent receptor family.</text>
</comment>
<comment type="caution">
    <text evidence="14">The sequence shown here is derived from an EMBL/GenBank/DDBJ whole genome shotgun (WGS) entry which is preliminary data.</text>
</comment>
<evidence type="ECO:0000256" key="11">
    <source>
        <dbReference type="PROSITE-ProRule" id="PRU01360"/>
    </source>
</evidence>
<evidence type="ECO:0000256" key="6">
    <source>
        <dbReference type="ARBA" id="ARBA00023004"/>
    </source>
</evidence>
<feature type="chain" id="PRO_5045250595" evidence="12">
    <location>
        <begin position="24"/>
        <end position="770"/>
    </location>
</feature>
<evidence type="ECO:0000256" key="10">
    <source>
        <dbReference type="ARBA" id="ARBA00023237"/>
    </source>
</evidence>
<keyword evidence="12" id="KW-0732">Signal</keyword>
<comment type="subcellular location">
    <subcellularLocation>
        <location evidence="1 11">Cell outer membrane</location>
        <topology evidence="1 11">Multi-pass membrane protein</topology>
    </subcellularLocation>
</comment>
<dbReference type="InterPro" id="IPR039426">
    <property type="entry name" value="TonB-dep_rcpt-like"/>
</dbReference>
<evidence type="ECO:0000313" key="14">
    <source>
        <dbReference type="EMBL" id="MBF9152294.1"/>
    </source>
</evidence>